<dbReference type="EMBL" id="CP021425">
    <property type="protein sequence ID" value="ARU59371.1"/>
    <property type="molecule type" value="Genomic_DNA"/>
</dbReference>
<proteinExistence type="predicted"/>
<organism evidence="5 6">
    <name type="scientific">Oleiphilus messinensis</name>
    <dbReference type="NCBI Taxonomy" id="141451"/>
    <lineage>
        <taxon>Bacteria</taxon>
        <taxon>Pseudomonadati</taxon>
        <taxon>Pseudomonadota</taxon>
        <taxon>Gammaproteobacteria</taxon>
        <taxon>Oceanospirillales</taxon>
        <taxon>Oleiphilaceae</taxon>
        <taxon>Oleiphilus</taxon>
    </lineage>
</organism>
<dbReference type="InterPro" id="IPR035965">
    <property type="entry name" value="PAS-like_dom_sf"/>
</dbReference>
<dbReference type="SMART" id="SM00091">
    <property type="entry name" value="PAS"/>
    <property type="match status" value="2"/>
</dbReference>
<dbReference type="PANTHER" id="PTHR24422">
    <property type="entry name" value="CHEMOTAXIS PROTEIN METHYLTRANSFERASE"/>
    <property type="match status" value="1"/>
</dbReference>
<dbReference type="SMART" id="SM00283">
    <property type="entry name" value="MA"/>
    <property type="match status" value="1"/>
</dbReference>
<evidence type="ECO:0000313" key="6">
    <source>
        <dbReference type="Proteomes" id="UP000196027"/>
    </source>
</evidence>
<gene>
    <name evidence="5" type="ORF">OLMES_5391</name>
</gene>
<dbReference type="GO" id="GO:0007165">
    <property type="term" value="P:signal transduction"/>
    <property type="evidence" value="ECO:0007669"/>
    <property type="project" value="UniProtKB-KW"/>
</dbReference>
<dbReference type="Proteomes" id="UP000196027">
    <property type="component" value="Chromosome"/>
</dbReference>
<dbReference type="CDD" id="cd00130">
    <property type="entry name" value="PAS"/>
    <property type="match status" value="2"/>
</dbReference>
<dbReference type="InterPro" id="IPR000014">
    <property type="entry name" value="PAS"/>
</dbReference>
<dbReference type="Gene3D" id="3.30.450.20">
    <property type="entry name" value="PAS domain"/>
    <property type="match status" value="2"/>
</dbReference>
<dbReference type="InterPro" id="IPR004089">
    <property type="entry name" value="MCPsignal_dom"/>
</dbReference>
<dbReference type="SUPFAM" id="SSF58104">
    <property type="entry name" value="Methyl-accepting chemotaxis protein (MCP) signaling domain"/>
    <property type="match status" value="1"/>
</dbReference>
<dbReference type="Pfam" id="PF00015">
    <property type="entry name" value="MCPsignal"/>
    <property type="match status" value="1"/>
</dbReference>
<evidence type="ECO:0000256" key="1">
    <source>
        <dbReference type="ARBA" id="ARBA00023224"/>
    </source>
</evidence>
<dbReference type="InterPro" id="IPR001610">
    <property type="entry name" value="PAC"/>
</dbReference>
<evidence type="ECO:0000313" key="5">
    <source>
        <dbReference type="EMBL" id="ARU59371.1"/>
    </source>
</evidence>
<sequence>MFFSKHKQQLDTMRQQMQEAQDFVDAVKAHNAVIEFLPDGTIQDANDAFLAVVGYQRNEIIGKHHRMFCSPEYANSTEYKTFWSDLNRGLFNSGSFQRMNKQGKALWLRATYFPITRDGKVYKVIKFAQDVTTNTLQRKDQEAILEALDRSLAVIEFTPTGEILHANNNFLNTVGYSLDEIKNRHHRLFCYDSFYQDHPHFWDDLAKGRFQSGKFERKHKNGSRICLEATYNPVQGPNGKVDRVIKFATDTTAQVEHDEAVHEASRIAHDTSVKTVQISVEGSGLLQNSVHISSTISGRIDEATDLIRQLHDKSGEISAIVTTISSIAEQTNLLALNAAIEAARAGEHGRGFAVVADEVRSLASRTNTSTIEIEEMVKTNEGLTEEAMNRMNDIREQAMEAGDLINKASGVIGEIRDGAENVAQTVATLAQHQN</sequence>
<dbReference type="AlphaFoldDB" id="A0A1Y0IFW5"/>
<dbReference type="InterPro" id="IPR050903">
    <property type="entry name" value="Bact_Chemotaxis_MeTrfase"/>
</dbReference>
<reference evidence="5 6" key="1">
    <citation type="submission" date="2017-05" db="EMBL/GenBank/DDBJ databases">
        <title>Genomic insights into alkan degradation activity of Oleiphilus messinensis.</title>
        <authorList>
            <person name="Kozyavkin S.A."/>
            <person name="Slesarev A.I."/>
            <person name="Golyshin P.N."/>
            <person name="Korzhenkov A."/>
            <person name="Golyshina O.N."/>
            <person name="Toshchakov S.V."/>
        </authorList>
    </citation>
    <scope>NUCLEOTIDE SEQUENCE [LARGE SCALE GENOMIC DNA]</scope>
    <source>
        <strain evidence="5 6">ME102</strain>
    </source>
</reference>
<keyword evidence="6" id="KW-1185">Reference proteome</keyword>
<protein>
    <submittedName>
        <fullName evidence="5">Pas/Pac sensor-containing methyl-accepting chemotaxis sensory transducer</fullName>
    </submittedName>
</protein>
<feature type="domain" description="Methyl-accepting transducer" evidence="3">
    <location>
        <begin position="263"/>
        <end position="434"/>
    </location>
</feature>
<dbReference type="NCBIfam" id="TIGR00229">
    <property type="entry name" value="sensory_box"/>
    <property type="match status" value="2"/>
</dbReference>
<dbReference type="RefSeq" id="WP_087464051.1">
    <property type="nucleotide sequence ID" value="NZ_CP021425.1"/>
</dbReference>
<dbReference type="Pfam" id="PF08447">
    <property type="entry name" value="PAS_3"/>
    <property type="match status" value="2"/>
</dbReference>
<dbReference type="SUPFAM" id="SSF55785">
    <property type="entry name" value="PYP-like sensor domain (PAS domain)"/>
    <property type="match status" value="2"/>
</dbReference>
<dbReference type="PROSITE" id="PS50112">
    <property type="entry name" value="PAS"/>
    <property type="match status" value="1"/>
</dbReference>
<evidence type="ECO:0000259" key="3">
    <source>
        <dbReference type="PROSITE" id="PS50111"/>
    </source>
</evidence>
<dbReference type="InterPro" id="IPR013655">
    <property type="entry name" value="PAS_fold_3"/>
</dbReference>
<dbReference type="PANTHER" id="PTHR24422:SF10">
    <property type="entry name" value="CHEMOTAXIS PROTEIN METHYLTRANSFERASE 2"/>
    <property type="match status" value="1"/>
</dbReference>
<keyword evidence="1 2" id="KW-0807">Transducer</keyword>
<evidence type="ECO:0000259" key="4">
    <source>
        <dbReference type="PROSITE" id="PS50112"/>
    </source>
</evidence>
<dbReference type="CDD" id="cd11386">
    <property type="entry name" value="MCP_signal"/>
    <property type="match status" value="1"/>
</dbReference>
<dbReference type="OrthoDB" id="9765776at2"/>
<dbReference type="Gene3D" id="1.10.287.950">
    <property type="entry name" value="Methyl-accepting chemotaxis protein"/>
    <property type="match status" value="1"/>
</dbReference>
<name>A0A1Y0IFW5_9GAMM</name>
<dbReference type="GO" id="GO:0004888">
    <property type="term" value="F:transmembrane signaling receptor activity"/>
    <property type="evidence" value="ECO:0007669"/>
    <property type="project" value="InterPro"/>
</dbReference>
<dbReference type="KEGG" id="ome:OLMES_5391"/>
<dbReference type="PROSITE" id="PS50111">
    <property type="entry name" value="CHEMOTAXIS_TRANSDUC_2"/>
    <property type="match status" value="1"/>
</dbReference>
<dbReference type="InterPro" id="IPR004090">
    <property type="entry name" value="Chemotax_Me-accpt_rcpt"/>
</dbReference>
<dbReference type="GO" id="GO:0006935">
    <property type="term" value="P:chemotaxis"/>
    <property type="evidence" value="ECO:0007669"/>
    <property type="project" value="InterPro"/>
</dbReference>
<dbReference type="SMART" id="SM00086">
    <property type="entry name" value="PAC"/>
    <property type="match status" value="2"/>
</dbReference>
<dbReference type="PRINTS" id="PR00260">
    <property type="entry name" value="CHEMTRNSDUCR"/>
</dbReference>
<evidence type="ECO:0000256" key="2">
    <source>
        <dbReference type="PROSITE-ProRule" id="PRU00284"/>
    </source>
</evidence>
<feature type="domain" description="PAS" evidence="4">
    <location>
        <begin position="39"/>
        <end position="63"/>
    </location>
</feature>
<dbReference type="GO" id="GO:0016020">
    <property type="term" value="C:membrane"/>
    <property type="evidence" value="ECO:0007669"/>
    <property type="project" value="InterPro"/>
</dbReference>
<accession>A0A1Y0IFW5</accession>